<keyword evidence="1" id="KW-0812">Transmembrane</keyword>
<keyword evidence="1" id="KW-0472">Membrane</keyword>
<dbReference type="AlphaFoldDB" id="A0A3B1A423"/>
<organism evidence="2">
    <name type="scientific">hydrothermal vent metagenome</name>
    <dbReference type="NCBI Taxonomy" id="652676"/>
    <lineage>
        <taxon>unclassified sequences</taxon>
        <taxon>metagenomes</taxon>
        <taxon>ecological metagenomes</taxon>
    </lineage>
</organism>
<proteinExistence type="predicted"/>
<dbReference type="EMBL" id="UOFT01000052">
    <property type="protein sequence ID" value="VAW96320.1"/>
    <property type="molecule type" value="Genomic_DNA"/>
</dbReference>
<evidence type="ECO:0000256" key="1">
    <source>
        <dbReference type="SAM" id="Phobius"/>
    </source>
</evidence>
<accession>A0A3B1A423</accession>
<evidence type="ECO:0000313" key="2">
    <source>
        <dbReference type="EMBL" id="VAW96320.1"/>
    </source>
</evidence>
<reference evidence="2" key="1">
    <citation type="submission" date="2018-06" db="EMBL/GenBank/DDBJ databases">
        <authorList>
            <person name="Zhirakovskaya E."/>
        </authorList>
    </citation>
    <scope>NUCLEOTIDE SEQUENCE</scope>
</reference>
<sequence>MKEWFTFQNFPLTFIIALIGFSIFSILSVVFGG</sequence>
<protein>
    <submittedName>
        <fullName evidence="2">Uncharacterized protein</fullName>
    </submittedName>
</protein>
<name>A0A3B1A423_9ZZZZ</name>
<gene>
    <name evidence="2" type="ORF">MNBD_GAMMA23-1739</name>
</gene>
<feature type="transmembrane region" description="Helical" evidence="1">
    <location>
        <begin position="12"/>
        <end position="31"/>
    </location>
</feature>
<keyword evidence="1" id="KW-1133">Transmembrane helix</keyword>